<proteinExistence type="predicted"/>
<accession>A0A0M8MJW7</accession>
<dbReference type="AlphaFoldDB" id="A0A0M8MJW7"/>
<keyword evidence="2" id="KW-1185">Reference proteome</keyword>
<dbReference type="EMBL" id="LIYD01000005">
    <property type="protein sequence ID" value="KOS07048.1"/>
    <property type="molecule type" value="Genomic_DNA"/>
</dbReference>
<evidence type="ECO:0000313" key="1">
    <source>
        <dbReference type="EMBL" id="KOS07048.1"/>
    </source>
</evidence>
<dbReference type="PATRIC" id="fig|1202724.3.peg.2941"/>
<name>A0A0M8MJW7_9FLAO</name>
<dbReference type="STRING" id="1202724.AM493_14160"/>
<dbReference type="Proteomes" id="UP000037755">
    <property type="component" value="Unassembled WGS sequence"/>
</dbReference>
<reference evidence="1 2" key="1">
    <citation type="submission" date="2015-08" db="EMBL/GenBank/DDBJ databases">
        <title>Whole genome sequence of Flavobacterium akiainvivens IK-1T, from decaying Wikstroemia oahuensis, an endemic Hawaiian shrub.</title>
        <authorList>
            <person name="Wan X."/>
            <person name="Hou S."/>
            <person name="Saito J."/>
            <person name="Donachie S."/>
        </authorList>
    </citation>
    <scope>NUCLEOTIDE SEQUENCE [LARGE SCALE GENOMIC DNA]</scope>
    <source>
        <strain evidence="1 2">IK-1</strain>
    </source>
</reference>
<protein>
    <submittedName>
        <fullName evidence="1">Uncharacterized protein</fullName>
    </submittedName>
</protein>
<sequence>MVFHVERILKTLSWKGFLVFLVVALCSASCITQRGNLQIVDYTLLPNGKQTLGHDEGLTAFIFENNPRKRPFVQFLADKYGIGTYEDVQYNVDLDGHTFTVYLYDTAELNKYFDMSQFMVTQNETDANIVGSTAKFLGLSIVDDYNQDCLLSNSLYQNIAVKYLLNLKNEYYNL</sequence>
<comment type="caution">
    <text evidence="1">The sequence shown here is derived from an EMBL/GenBank/DDBJ whole genome shotgun (WGS) entry which is preliminary data.</text>
</comment>
<evidence type="ECO:0000313" key="2">
    <source>
        <dbReference type="Proteomes" id="UP000037755"/>
    </source>
</evidence>
<organism evidence="1 2">
    <name type="scientific">Flavobacterium akiainvivens</name>
    <dbReference type="NCBI Taxonomy" id="1202724"/>
    <lineage>
        <taxon>Bacteria</taxon>
        <taxon>Pseudomonadati</taxon>
        <taxon>Bacteroidota</taxon>
        <taxon>Flavobacteriia</taxon>
        <taxon>Flavobacteriales</taxon>
        <taxon>Flavobacteriaceae</taxon>
        <taxon>Flavobacterium</taxon>
    </lineage>
</organism>
<gene>
    <name evidence="1" type="ORF">AM493_14160</name>
</gene>